<name>A0A919DCE3_9GAMM</name>
<dbReference type="EMBL" id="BNCF01000004">
    <property type="protein sequence ID" value="GHE30131.1"/>
    <property type="molecule type" value="Genomic_DNA"/>
</dbReference>
<organism evidence="2 3">
    <name type="scientific">Vulcaniibacterium thermophilum</name>
    <dbReference type="NCBI Taxonomy" id="1169913"/>
    <lineage>
        <taxon>Bacteria</taxon>
        <taxon>Pseudomonadati</taxon>
        <taxon>Pseudomonadota</taxon>
        <taxon>Gammaproteobacteria</taxon>
        <taxon>Lysobacterales</taxon>
        <taxon>Lysobacteraceae</taxon>
        <taxon>Vulcaniibacterium</taxon>
    </lineage>
</organism>
<gene>
    <name evidence="2" type="ORF">GCM10007167_10130</name>
</gene>
<evidence type="ECO:0008006" key="4">
    <source>
        <dbReference type="Google" id="ProtNLM"/>
    </source>
</evidence>
<sequence>MIALVLRDIHQPPAPPWWPPAPGWWVVAALLLAVALAAFLWRRRRLRRRARWLRLVDDSLASAATPAERIARLSELLRRAARRRDPRADRLVGEAWLRFLDQGARTPLFAGELGELLREGAFRPEADAAQVARLEAAVRTRLLDWMERRR</sequence>
<dbReference type="OrthoDB" id="283083at2"/>
<evidence type="ECO:0000313" key="2">
    <source>
        <dbReference type="EMBL" id="GHE30131.1"/>
    </source>
</evidence>
<accession>A0A919DCE3</accession>
<evidence type="ECO:0000256" key="1">
    <source>
        <dbReference type="SAM" id="Phobius"/>
    </source>
</evidence>
<keyword evidence="1" id="KW-0472">Membrane</keyword>
<proteinExistence type="predicted"/>
<dbReference type="RefSeq" id="WP_146474833.1">
    <property type="nucleotide sequence ID" value="NZ_BNCF01000004.1"/>
</dbReference>
<dbReference type="AlphaFoldDB" id="A0A919DCE3"/>
<keyword evidence="1" id="KW-1133">Transmembrane helix</keyword>
<evidence type="ECO:0000313" key="3">
    <source>
        <dbReference type="Proteomes" id="UP000636453"/>
    </source>
</evidence>
<reference evidence="2" key="1">
    <citation type="journal article" date="2014" name="Int. J. Syst. Evol. Microbiol.">
        <title>Complete genome sequence of Corynebacterium casei LMG S-19264T (=DSM 44701T), isolated from a smear-ripened cheese.</title>
        <authorList>
            <consortium name="US DOE Joint Genome Institute (JGI-PGF)"/>
            <person name="Walter F."/>
            <person name="Albersmeier A."/>
            <person name="Kalinowski J."/>
            <person name="Ruckert C."/>
        </authorList>
    </citation>
    <scope>NUCLEOTIDE SEQUENCE</scope>
    <source>
        <strain evidence="2">KCTC 32020</strain>
    </source>
</reference>
<keyword evidence="3" id="KW-1185">Reference proteome</keyword>
<comment type="caution">
    <text evidence="2">The sequence shown here is derived from an EMBL/GenBank/DDBJ whole genome shotgun (WGS) entry which is preliminary data.</text>
</comment>
<feature type="transmembrane region" description="Helical" evidence="1">
    <location>
        <begin position="23"/>
        <end position="41"/>
    </location>
</feature>
<dbReference type="Proteomes" id="UP000636453">
    <property type="component" value="Unassembled WGS sequence"/>
</dbReference>
<protein>
    <recommendedName>
        <fullName evidence="4">DUF4381 domain-containing protein</fullName>
    </recommendedName>
</protein>
<dbReference type="InterPro" id="IPR025489">
    <property type="entry name" value="DUF4381"/>
</dbReference>
<dbReference type="Pfam" id="PF14316">
    <property type="entry name" value="DUF4381"/>
    <property type="match status" value="1"/>
</dbReference>
<keyword evidence="1" id="KW-0812">Transmembrane</keyword>
<reference evidence="2" key="2">
    <citation type="submission" date="2020-09" db="EMBL/GenBank/DDBJ databases">
        <authorList>
            <person name="Sun Q."/>
            <person name="Kim S."/>
        </authorList>
    </citation>
    <scope>NUCLEOTIDE SEQUENCE</scope>
    <source>
        <strain evidence="2">KCTC 32020</strain>
    </source>
</reference>